<dbReference type="PANTHER" id="PTHR24216">
    <property type="entry name" value="PAXILLIN-RELATED"/>
    <property type="match status" value="1"/>
</dbReference>
<protein>
    <submittedName>
        <fullName evidence="2">Uncharacterized protein</fullName>
    </submittedName>
</protein>
<feature type="compositionally biased region" description="Basic residues" evidence="1">
    <location>
        <begin position="91"/>
        <end position="103"/>
    </location>
</feature>
<evidence type="ECO:0000313" key="2">
    <source>
        <dbReference type="EMBL" id="PBL01564.1"/>
    </source>
</evidence>
<feature type="compositionally biased region" description="Pro residues" evidence="1">
    <location>
        <begin position="854"/>
        <end position="863"/>
    </location>
</feature>
<feature type="region of interest" description="Disordered" evidence="1">
    <location>
        <begin position="805"/>
        <end position="935"/>
    </location>
</feature>
<dbReference type="Proteomes" id="UP000217790">
    <property type="component" value="Unassembled WGS sequence"/>
</dbReference>
<feature type="compositionally biased region" description="Polar residues" evidence="1">
    <location>
        <begin position="75"/>
        <end position="88"/>
    </location>
</feature>
<feature type="region of interest" description="Disordered" evidence="1">
    <location>
        <begin position="980"/>
        <end position="1004"/>
    </location>
</feature>
<keyword evidence="3" id="KW-1185">Reference proteome</keyword>
<accession>A0A2H3ENZ0</accession>
<organism evidence="2 3">
    <name type="scientific">Armillaria gallica</name>
    <name type="common">Bulbous honey fungus</name>
    <name type="synonym">Armillaria bulbosa</name>
    <dbReference type="NCBI Taxonomy" id="47427"/>
    <lineage>
        <taxon>Eukaryota</taxon>
        <taxon>Fungi</taxon>
        <taxon>Dikarya</taxon>
        <taxon>Basidiomycota</taxon>
        <taxon>Agaricomycotina</taxon>
        <taxon>Agaricomycetes</taxon>
        <taxon>Agaricomycetidae</taxon>
        <taxon>Agaricales</taxon>
        <taxon>Marasmiineae</taxon>
        <taxon>Physalacriaceae</taxon>
        <taxon>Armillaria</taxon>
    </lineage>
</organism>
<dbReference type="EMBL" id="KZ293645">
    <property type="protein sequence ID" value="PBL01564.1"/>
    <property type="molecule type" value="Genomic_DNA"/>
</dbReference>
<gene>
    <name evidence="2" type="ORF">ARMGADRAFT_1071108</name>
</gene>
<feature type="compositionally biased region" description="Pro residues" evidence="1">
    <location>
        <begin position="994"/>
        <end position="1004"/>
    </location>
</feature>
<sequence length="1328" mass="146839">MASGCRTAPTMQTYVGIFSAPSAPVESNTTVSQPAVRPIAATAAPTPPSQAQAAFASRISGLPPPVAAIRSLASRTLPHNQPSASNSQGKGKGRAKAKAKAKAKASSANPTPNHLDCDIMICPNVGDPAHAPDDSFGYQQLTLRVDHATTAFDKVFIPNFLSIHATFQPGDLLLTQVYNELRHAARLGNYTVPGLDEFHANREEIDYAGPGPERFNAALIVRMGRSFVPLRRNRGDRLFLVVAPRFGNILGPDHVCFVYRILFEAGAGFYRRLAIRSNNAAPAWPSTVSCLDSCPKHAEEPHAVEDVVEDVAPDGIMRMTPSPDSMGWSPPPVEIVLRTQHRRVYDRLPNYGPDYRRIIEDWQRKTYKEVTHRSSYEGFRVSGTSVASVAKVVWDWLLYTVNNPPGSFPQNVYTDVSVFTLADDNFDMVSLFQQFSWNCQFRVGEAIGPGPERNSWQAALGQMVTDSRYWRQRGDGTYTFVLSGSYMTASGRLIALSLLHLGQGFISSPWVVLALIGGSNAFAALNLSDIRTISESDMATVSAWYAVEASTLLDDSILQYNHLRVLFADALSANISEFAQPRSPLVHSGLTARLNVRMLLDDDVFWEHPDLIALRQGFNWWLSWDPTDGKTYLEVMNKFHIMPLLQRLYAPFVDINNVIQKLRFEGDLKEGDELLSEIYQRSVILLFWKRLEGYLRGTGHPASTCGELVTADVFEREKDDPLVHGRLLLDATWALPRPPAQPHWSITFMYKFKNCDEPVGTSLSLHTCTGEADVVFTPELVRLLARPERQDVIVLVPRTWRECGDQSVPAARPNTRREKKKVSESALRQSGLKPAGGDRESDQYPPQIFAGPPSFVPIPPMPPKPKKHPANANVGPSSPKNKKKSKSAAPPLSPPPATRRSTRTVRPTPTPDARRSYADTLRREEPGNTEIRGLASGSIVDVPEAPLIVAPRQFRGWEVTKETSTDDLCMIVLASLDASRDNPSCSPSPMMVEPDPPADPPDPSPVNMGSAEPLEDAFLYIGLYIRHNKHMVLGDVFCPSQKQPQYRDILQRVLAPRGVLQPLMEYAWTTHLNVQYHVGTSYKMVGPSQNFMEGLTWMPLGPVKPPAEGLLTQLQPLPTPASVYEEWGPDTPPITYVMYIYPELLNLSLLNLPSTQAGIVDSIVLVVHDPEDDPMPAPDMVPEEAQTPAPTLSSEPLVPDDWLQGLLQQQIGSVRDQYNLRIESKGYGMAYTALLQDGLLVQAENTMFAARRQAGTFDYEGKKRGVVNVEDASWLELLNTFFVTNPLTPSSTYADSSSAEFRAVTLRLAQLEKKSGEILDKYNAGGGK</sequence>
<reference evidence="3" key="1">
    <citation type="journal article" date="2017" name="Nat. Ecol. Evol.">
        <title>Genome expansion and lineage-specific genetic innovations in the forest pathogenic fungi Armillaria.</title>
        <authorList>
            <person name="Sipos G."/>
            <person name="Prasanna A.N."/>
            <person name="Walter M.C."/>
            <person name="O'Connor E."/>
            <person name="Balint B."/>
            <person name="Krizsan K."/>
            <person name="Kiss B."/>
            <person name="Hess J."/>
            <person name="Varga T."/>
            <person name="Slot J."/>
            <person name="Riley R."/>
            <person name="Boka B."/>
            <person name="Rigling D."/>
            <person name="Barry K."/>
            <person name="Lee J."/>
            <person name="Mihaltcheva S."/>
            <person name="LaButti K."/>
            <person name="Lipzen A."/>
            <person name="Waldron R."/>
            <person name="Moloney N.M."/>
            <person name="Sperisen C."/>
            <person name="Kredics L."/>
            <person name="Vagvoelgyi C."/>
            <person name="Patrignani A."/>
            <person name="Fitzpatrick D."/>
            <person name="Nagy I."/>
            <person name="Doyle S."/>
            <person name="Anderson J.B."/>
            <person name="Grigoriev I.V."/>
            <person name="Gueldener U."/>
            <person name="Muensterkoetter M."/>
            <person name="Nagy L.G."/>
        </authorList>
    </citation>
    <scope>NUCLEOTIDE SEQUENCE [LARGE SCALE GENOMIC DNA]</scope>
    <source>
        <strain evidence="3">Ar21-2</strain>
    </source>
</reference>
<feature type="region of interest" description="Disordered" evidence="1">
    <location>
        <begin position="75"/>
        <end position="110"/>
    </location>
</feature>
<dbReference type="InParanoid" id="A0A2H3ENZ0"/>
<name>A0A2H3ENZ0_ARMGA</name>
<feature type="compositionally biased region" description="Basic and acidic residues" evidence="1">
    <location>
        <begin position="912"/>
        <end position="926"/>
    </location>
</feature>
<evidence type="ECO:0000256" key="1">
    <source>
        <dbReference type="SAM" id="MobiDB-lite"/>
    </source>
</evidence>
<proteinExistence type="predicted"/>
<dbReference type="OrthoDB" id="3271070at2759"/>
<dbReference type="PANTHER" id="PTHR24216:SF65">
    <property type="entry name" value="PAXILLIN-LIKE PROTEIN 1"/>
    <property type="match status" value="1"/>
</dbReference>
<evidence type="ECO:0000313" key="3">
    <source>
        <dbReference type="Proteomes" id="UP000217790"/>
    </source>
</evidence>